<dbReference type="EMBL" id="ONZF01000002">
    <property type="protein sequence ID" value="SPJ23654.1"/>
    <property type="molecule type" value="Genomic_DNA"/>
</dbReference>
<comment type="subcellular location">
    <subcellularLocation>
        <location evidence="1">Membrane</location>
        <topology evidence="1">Multi-pass membrane protein</topology>
    </subcellularLocation>
</comment>
<dbReference type="GO" id="GO:0055085">
    <property type="term" value="P:transmembrane transport"/>
    <property type="evidence" value="ECO:0007669"/>
    <property type="project" value="TreeGrafter"/>
</dbReference>
<evidence type="ECO:0000256" key="3">
    <source>
        <dbReference type="ARBA" id="ARBA00022692"/>
    </source>
</evidence>
<name>A0A2R8BU08_9RHOB</name>
<keyword evidence="4 6" id="KW-1133">Transmembrane helix</keyword>
<dbReference type="AlphaFoldDB" id="A0A2R8BU08"/>
<feature type="transmembrane region" description="Helical" evidence="6">
    <location>
        <begin position="326"/>
        <end position="347"/>
    </location>
</feature>
<evidence type="ECO:0000256" key="5">
    <source>
        <dbReference type="ARBA" id="ARBA00023136"/>
    </source>
</evidence>
<evidence type="ECO:0000256" key="2">
    <source>
        <dbReference type="ARBA" id="ARBA00009773"/>
    </source>
</evidence>
<gene>
    <name evidence="7" type="primary">tqsA_1</name>
    <name evidence="7" type="ORF">PAA8504_01467</name>
</gene>
<dbReference type="InterPro" id="IPR002549">
    <property type="entry name" value="AI-2E-like"/>
</dbReference>
<keyword evidence="5 6" id="KW-0472">Membrane</keyword>
<keyword evidence="3 6" id="KW-0812">Transmembrane</keyword>
<feature type="transmembrane region" description="Helical" evidence="6">
    <location>
        <begin position="284"/>
        <end position="306"/>
    </location>
</feature>
<comment type="similarity">
    <text evidence="2">Belongs to the autoinducer-2 exporter (AI-2E) (TC 2.A.86) family.</text>
</comment>
<feature type="transmembrane region" description="Helical" evidence="6">
    <location>
        <begin position="245"/>
        <end position="272"/>
    </location>
</feature>
<proteinExistence type="inferred from homology"/>
<feature type="transmembrane region" description="Helical" evidence="6">
    <location>
        <begin position="217"/>
        <end position="239"/>
    </location>
</feature>
<keyword evidence="8" id="KW-1185">Reference proteome</keyword>
<organism evidence="7 8">
    <name type="scientific">Palleronia abyssalis</name>
    <dbReference type="NCBI Taxonomy" id="1501240"/>
    <lineage>
        <taxon>Bacteria</taxon>
        <taxon>Pseudomonadati</taxon>
        <taxon>Pseudomonadota</taxon>
        <taxon>Alphaproteobacteria</taxon>
        <taxon>Rhodobacterales</taxon>
        <taxon>Roseobacteraceae</taxon>
        <taxon>Palleronia</taxon>
    </lineage>
</organism>
<evidence type="ECO:0000313" key="7">
    <source>
        <dbReference type="EMBL" id="SPJ23654.1"/>
    </source>
</evidence>
<feature type="transmembrane region" description="Helical" evidence="6">
    <location>
        <begin position="75"/>
        <end position="95"/>
    </location>
</feature>
<evidence type="ECO:0000256" key="6">
    <source>
        <dbReference type="SAM" id="Phobius"/>
    </source>
</evidence>
<accession>A0A2R8BU08</accession>
<dbReference type="OrthoDB" id="9799225at2"/>
<sequence length="375" mass="40081">MTTPSERPSSDTPLPELVELKRIRTILAGLLLLALGLACFFARDVLLPVILGLMLALTLSPVIRWAERRGIPPPLMAIAMILTLAASLSAAGYAMSGPVSTWIETAPEMGAQFQEKLRGVFESVEKVKEASDQVEEIANQDEGTMQVELAQPGLLNSAASYAAAIGTTLSVALILALFVLASGELFYVKLVEAYPRLSEKKRALKIVYGVERAISRYLFTITLINAGLGLVVFALLWSIGLPNAFIWGVVAFIFNFLPFLGAVAGGVLVALYSVVTVEPLGQALLAPALYLIATTIEGQFVTPTILGRSLKLNTVSVFLTVVFWGWLWGIAGALMAVPFLVIVKVICDNVDGLKTLGSFLGSADATVEEKRAAEA</sequence>
<evidence type="ECO:0000313" key="8">
    <source>
        <dbReference type="Proteomes" id="UP000244912"/>
    </source>
</evidence>
<feature type="transmembrane region" description="Helical" evidence="6">
    <location>
        <begin position="158"/>
        <end position="180"/>
    </location>
</feature>
<dbReference type="PANTHER" id="PTHR21716">
    <property type="entry name" value="TRANSMEMBRANE PROTEIN"/>
    <property type="match status" value="1"/>
</dbReference>
<dbReference type="RefSeq" id="WP_108893466.1">
    <property type="nucleotide sequence ID" value="NZ_ONZF01000002.1"/>
</dbReference>
<feature type="transmembrane region" description="Helical" evidence="6">
    <location>
        <begin position="49"/>
        <end position="66"/>
    </location>
</feature>
<protein>
    <submittedName>
        <fullName evidence="7">AI-2 transport protein TqsA</fullName>
    </submittedName>
</protein>
<evidence type="ECO:0000256" key="1">
    <source>
        <dbReference type="ARBA" id="ARBA00004141"/>
    </source>
</evidence>
<dbReference type="Pfam" id="PF01594">
    <property type="entry name" value="AI-2E_transport"/>
    <property type="match status" value="1"/>
</dbReference>
<dbReference type="GO" id="GO:0016020">
    <property type="term" value="C:membrane"/>
    <property type="evidence" value="ECO:0007669"/>
    <property type="project" value="UniProtKB-SubCell"/>
</dbReference>
<reference evidence="7 8" key="1">
    <citation type="submission" date="2018-03" db="EMBL/GenBank/DDBJ databases">
        <authorList>
            <person name="Keele B.F."/>
        </authorList>
    </citation>
    <scope>NUCLEOTIDE SEQUENCE [LARGE SCALE GENOMIC DNA]</scope>
    <source>
        <strain evidence="7 8">CECT 8504</strain>
    </source>
</reference>
<dbReference type="Proteomes" id="UP000244912">
    <property type="component" value="Unassembled WGS sequence"/>
</dbReference>
<feature type="transmembrane region" description="Helical" evidence="6">
    <location>
        <begin position="25"/>
        <end position="43"/>
    </location>
</feature>
<evidence type="ECO:0000256" key="4">
    <source>
        <dbReference type="ARBA" id="ARBA00022989"/>
    </source>
</evidence>
<dbReference type="PANTHER" id="PTHR21716:SF16">
    <property type="entry name" value="BLL1467 PROTEIN"/>
    <property type="match status" value="1"/>
</dbReference>